<dbReference type="AlphaFoldDB" id="A0A6I1MPY2"/>
<evidence type="ECO:0000313" key="3">
    <source>
        <dbReference type="Proteomes" id="UP000430345"/>
    </source>
</evidence>
<evidence type="ECO:0000313" key="2">
    <source>
        <dbReference type="EMBL" id="MPQ45124.1"/>
    </source>
</evidence>
<reference evidence="2 3" key="1">
    <citation type="submission" date="2019-10" db="EMBL/GenBank/DDBJ databases">
        <title>The Genome Sequence of Clostridium tarantellae Isolated from Fish Brain.</title>
        <authorList>
            <person name="Bano L."/>
            <person name="Kiel M."/>
            <person name="Sales G."/>
            <person name="Doxey A.C."/>
            <person name="Mansfield M.J."/>
            <person name="Schiavone M."/>
            <person name="Rossetto O."/>
            <person name="Pirazzini M."/>
            <person name="Dobrindt U."/>
            <person name="Montecucco C."/>
        </authorList>
    </citation>
    <scope>NUCLEOTIDE SEQUENCE [LARGE SCALE GENOMIC DNA]</scope>
    <source>
        <strain evidence="2 3">DSM 3997</strain>
    </source>
</reference>
<dbReference type="OrthoDB" id="1913273at2"/>
<dbReference type="RefSeq" id="WP_152892150.1">
    <property type="nucleotide sequence ID" value="NZ_WHJC01000451.1"/>
</dbReference>
<organism evidence="2 3">
    <name type="scientific">Clostridium tarantellae</name>
    <dbReference type="NCBI Taxonomy" id="39493"/>
    <lineage>
        <taxon>Bacteria</taxon>
        <taxon>Bacillati</taxon>
        <taxon>Bacillota</taxon>
        <taxon>Clostridia</taxon>
        <taxon>Eubacteriales</taxon>
        <taxon>Clostridiaceae</taxon>
        <taxon>Clostridium</taxon>
    </lineage>
</organism>
<dbReference type="Proteomes" id="UP000430345">
    <property type="component" value="Unassembled WGS sequence"/>
</dbReference>
<proteinExistence type="predicted"/>
<keyword evidence="3" id="KW-1185">Reference proteome</keyword>
<feature type="transmembrane region" description="Helical" evidence="1">
    <location>
        <begin position="20"/>
        <end position="42"/>
    </location>
</feature>
<name>A0A6I1MPY2_9CLOT</name>
<gene>
    <name evidence="2" type="ORF">GBZ86_15480</name>
</gene>
<accession>A0A6I1MPY2</accession>
<evidence type="ECO:0000256" key="1">
    <source>
        <dbReference type="SAM" id="Phobius"/>
    </source>
</evidence>
<protein>
    <submittedName>
        <fullName evidence="2">Uncharacterized protein</fullName>
    </submittedName>
</protein>
<comment type="caution">
    <text evidence="2">The sequence shown here is derived from an EMBL/GenBank/DDBJ whole genome shotgun (WGS) entry which is preliminary data.</text>
</comment>
<feature type="transmembrane region" description="Helical" evidence="1">
    <location>
        <begin position="48"/>
        <end position="67"/>
    </location>
</feature>
<keyword evidence="1" id="KW-0472">Membrane</keyword>
<sequence>MKKIKSILKHIPGYRTGNRVNEVIATIYYLFFLIFLTINITLGNLNFNLIHLCISGLAFPFIIFLIIDSLSKK</sequence>
<keyword evidence="1" id="KW-1133">Transmembrane helix</keyword>
<dbReference type="EMBL" id="WHJC01000451">
    <property type="protein sequence ID" value="MPQ45124.1"/>
    <property type="molecule type" value="Genomic_DNA"/>
</dbReference>
<keyword evidence="1" id="KW-0812">Transmembrane</keyword>